<name>A0AAW0Q6Q4_9PEZI</name>
<comment type="caution">
    <text evidence="1">The sequence shown here is derived from an EMBL/GenBank/DDBJ whole genome shotgun (WGS) entry which is preliminary data.</text>
</comment>
<proteinExistence type="predicted"/>
<sequence length="103" mass="11163">MNAQPGATPPNLERITHWRQWLCISSPITPASALDAIADGNMSRACHGGYLKRAHPQNGAIGDTLANAIVNEFEPDCLLTSQLLDETGKPQPPNKVFPFTVQQ</sequence>
<reference evidence="1 2" key="1">
    <citation type="submission" date="2023-01" db="EMBL/GenBank/DDBJ databases">
        <title>Analysis of 21 Apiospora genomes using comparative genomics revels a genus with tremendous synthesis potential of carbohydrate active enzymes and secondary metabolites.</title>
        <authorList>
            <person name="Sorensen T."/>
        </authorList>
    </citation>
    <scope>NUCLEOTIDE SEQUENCE [LARGE SCALE GENOMIC DNA]</scope>
    <source>
        <strain evidence="1 2">CBS 117206</strain>
    </source>
</reference>
<dbReference type="Proteomes" id="UP001392437">
    <property type="component" value="Unassembled WGS sequence"/>
</dbReference>
<evidence type="ECO:0000313" key="2">
    <source>
        <dbReference type="Proteomes" id="UP001392437"/>
    </source>
</evidence>
<keyword evidence="2" id="KW-1185">Reference proteome</keyword>
<evidence type="ECO:0000313" key="1">
    <source>
        <dbReference type="EMBL" id="KAK8095888.1"/>
    </source>
</evidence>
<accession>A0AAW0Q6Q4</accession>
<protein>
    <submittedName>
        <fullName evidence="1">Uncharacterized protein</fullName>
    </submittedName>
</protein>
<dbReference type="AlphaFoldDB" id="A0AAW0Q6Q4"/>
<dbReference type="EMBL" id="JAQQWP010000011">
    <property type="protein sequence ID" value="KAK8095888.1"/>
    <property type="molecule type" value="Genomic_DNA"/>
</dbReference>
<gene>
    <name evidence="1" type="ORF">PG999_013910</name>
</gene>
<organism evidence="1 2">
    <name type="scientific">Apiospora kogelbergensis</name>
    <dbReference type="NCBI Taxonomy" id="1337665"/>
    <lineage>
        <taxon>Eukaryota</taxon>
        <taxon>Fungi</taxon>
        <taxon>Dikarya</taxon>
        <taxon>Ascomycota</taxon>
        <taxon>Pezizomycotina</taxon>
        <taxon>Sordariomycetes</taxon>
        <taxon>Xylariomycetidae</taxon>
        <taxon>Amphisphaeriales</taxon>
        <taxon>Apiosporaceae</taxon>
        <taxon>Apiospora</taxon>
    </lineage>
</organism>